<reference evidence="2" key="1">
    <citation type="journal article" date="2023" name="G3 (Bethesda)">
        <title>Whole genome assemblies of Zophobas morio and Tenebrio molitor.</title>
        <authorList>
            <person name="Kaur S."/>
            <person name="Stinson S.A."/>
            <person name="diCenzo G.C."/>
        </authorList>
    </citation>
    <scope>NUCLEOTIDE SEQUENCE</scope>
    <source>
        <strain evidence="2">QUZm001</strain>
    </source>
</reference>
<feature type="signal peptide" evidence="1">
    <location>
        <begin position="1"/>
        <end position="18"/>
    </location>
</feature>
<evidence type="ECO:0000256" key="1">
    <source>
        <dbReference type="SAM" id="SignalP"/>
    </source>
</evidence>
<protein>
    <submittedName>
        <fullName evidence="2">Uncharacterized protein</fullName>
    </submittedName>
</protein>
<evidence type="ECO:0000313" key="3">
    <source>
        <dbReference type="Proteomes" id="UP001168821"/>
    </source>
</evidence>
<comment type="caution">
    <text evidence="2">The sequence shown here is derived from an EMBL/GenBank/DDBJ whole genome shotgun (WGS) entry which is preliminary data.</text>
</comment>
<keyword evidence="3" id="KW-1185">Reference proteome</keyword>
<dbReference type="Proteomes" id="UP001168821">
    <property type="component" value="Unassembled WGS sequence"/>
</dbReference>
<gene>
    <name evidence="2" type="ORF">Zmor_025730</name>
</gene>
<evidence type="ECO:0000313" key="2">
    <source>
        <dbReference type="EMBL" id="KAJ3642986.1"/>
    </source>
</evidence>
<feature type="chain" id="PRO_5041333724" evidence="1">
    <location>
        <begin position="19"/>
        <end position="122"/>
    </location>
</feature>
<organism evidence="2 3">
    <name type="scientific">Zophobas morio</name>
    <dbReference type="NCBI Taxonomy" id="2755281"/>
    <lineage>
        <taxon>Eukaryota</taxon>
        <taxon>Metazoa</taxon>
        <taxon>Ecdysozoa</taxon>
        <taxon>Arthropoda</taxon>
        <taxon>Hexapoda</taxon>
        <taxon>Insecta</taxon>
        <taxon>Pterygota</taxon>
        <taxon>Neoptera</taxon>
        <taxon>Endopterygota</taxon>
        <taxon>Coleoptera</taxon>
        <taxon>Polyphaga</taxon>
        <taxon>Cucujiformia</taxon>
        <taxon>Tenebrionidae</taxon>
        <taxon>Zophobas</taxon>
    </lineage>
</organism>
<sequence length="122" mass="13597">MRLVFVSISVFLFSPCFGGWVRDLISPKGWHLGDSLVLHLTDSRQPNSTFLERHSIMMDYGGYGVSVSKIPKRRALEVGLYTSGFGEGEILLIKVGGFLVLIERRPPINGCVCLGEKVVWEI</sequence>
<dbReference type="AlphaFoldDB" id="A0AA38HU00"/>
<proteinExistence type="predicted"/>
<accession>A0AA38HU00</accession>
<dbReference type="EMBL" id="JALNTZ010000008">
    <property type="protein sequence ID" value="KAJ3642986.1"/>
    <property type="molecule type" value="Genomic_DNA"/>
</dbReference>
<keyword evidence="1" id="KW-0732">Signal</keyword>
<name>A0AA38HU00_9CUCU</name>